<keyword evidence="5" id="KW-0131">Cell cycle</keyword>
<accession>D3AYX1</accession>
<feature type="compositionally biased region" description="Low complexity" evidence="6">
    <location>
        <begin position="61"/>
        <end position="87"/>
    </location>
</feature>
<evidence type="ECO:0000256" key="4">
    <source>
        <dbReference type="ARBA" id="ARBA00023242"/>
    </source>
</evidence>
<feature type="compositionally biased region" description="Basic residues" evidence="6">
    <location>
        <begin position="141"/>
        <end position="161"/>
    </location>
</feature>
<dbReference type="GO" id="GO:0000785">
    <property type="term" value="C:chromatin"/>
    <property type="evidence" value="ECO:0007669"/>
    <property type="project" value="TreeGrafter"/>
</dbReference>
<evidence type="ECO:0000313" key="7">
    <source>
        <dbReference type="EMBL" id="EFA85661.1"/>
    </source>
</evidence>
<dbReference type="GO" id="GO:0005634">
    <property type="term" value="C:nucleus"/>
    <property type="evidence" value="ECO:0007669"/>
    <property type="project" value="UniProtKB-SubCell"/>
</dbReference>
<reference evidence="7 8" key="1">
    <citation type="journal article" date="2011" name="Genome Res.">
        <title>Phylogeny-wide analysis of social amoeba genomes highlights ancient origins for complex intercellular communication.</title>
        <authorList>
            <person name="Heidel A.J."/>
            <person name="Lawal H.M."/>
            <person name="Felder M."/>
            <person name="Schilde C."/>
            <person name="Helps N.R."/>
            <person name="Tunggal B."/>
            <person name="Rivero F."/>
            <person name="John U."/>
            <person name="Schleicher M."/>
            <person name="Eichinger L."/>
            <person name="Platzer M."/>
            <person name="Noegel A.A."/>
            <person name="Schaap P."/>
            <person name="Gloeckner G."/>
        </authorList>
    </citation>
    <scope>NUCLEOTIDE SEQUENCE [LARGE SCALE GENOMIC DNA]</scope>
    <source>
        <strain evidence="8">ATCC 26659 / Pp 5 / PN500</strain>
    </source>
</reference>
<feature type="compositionally biased region" description="Acidic residues" evidence="6">
    <location>
        <begin position="97"/>
        <end position="124"/>
    </location>
</feature>
<feature type="compositionally biased region" description="Acidic residues" evidence="6">
    <location>
        <begin position="20"/>
        <end position="44"/>
    </location>
</feature>
<dbReference type="InParanoid" id="D3AYX1"/>
<gene>
    <name evidence="7" type="ORF">PPL_00890</name>
</gene>
<evidence type="ECO:0000256" key="6">
    <source>
        <dbReference type="SAM" id="MobiDB-lite"/>
    </source>
</evidence>
<dbReference type="SUPFAM" id="SSF48371">
    <property type="entry name" value="ARM repeat"/>
    <property type="match status" value="1"/>
</dbReference>
<evidence type="ECO:0000256" key="3">
    <source>
        <dbReference type="ARBA" id="ARBA00022776"/>
    </source>
</evidence>
<keyword evidence="3" id="KW-0498">Mitosis</keyword>
<dbReference type="InterPro" id="IPR011989">
    <property type="entry name" value="ARM-like"/>
</dbReference>
<dbReference type="GO" id="GO:0051301">
    <property type="term" value="P:cell division"/>
    <property type="evidence" value="ECO:0007669"/>
    <property type="project" value="UniProtKB-KW"/>
</dbReference>
<dbReference type="PANTHER" id="PTHR12663:SF0">
    <property type="entry name" value="PRECOCIOUS DISSOCIATION OF SISTERS 5, ISOFORM A"/>
    <property type="match status" value="1"/>
</dbReference>
<feature type="compositionally biased region" description="Basic residues" evidence="6">
    <location>
        <begin position="50"/>
        <end position="60"/>
    </location>
</feature>
<feature type="compositionally biased region" description="Acidic residues" evidence="6">
    <location>
        <begin position="221"/>
        <end position="241"/>
    </location>
</feature>
<name>D3AYX1_HETP5</name>
<evidence type="ECO:0000256" key="2">
    <source>
        <dbReference type="ARBA" id="ARBA00022618"/>
    </source>
</evidence>
<keyword evidence="8" id="KW-1185">Reference proteome</keyword>
<feature type="compositionally biased region" description="Basic residues" evidence="6">
    <location>
        <begin position="1"/>
        <end position="16"/>
    </location>
</feature>
<dbReference type="Gene3D" id="1.25.10.10">
    <property type="entry name" value="Leucine-rich Repeat Variant"/>
    <property type="match status" value="1"/>
</dbReference>
<evidence type="ECO:0000256" key="1">
    <source>
        <dbReference type="ARBA" id="ARBA00004123"/>
    </source>
</evidence>
<protein>
    <submittedName>
        <fullName evidence="7">Uncharacterized protein</fullName>
    </submittedName>
</protein>
<organism evidence="7 8">
    <name type="scientific">Heterostelium pallidum (strain ATCC 26659 / Pp 5 / PN500)</name>
    <name type="common">Cellular slime mold</name>
    <name type="synonym">Polysphondylium pallidum</name>
    <dbReference type="NCBI Taxonomy" id="670386"/>
    <lineage>
        <taxon>Eukaryota</taxon>
        <taxon>Amoebozoa</taxon>
        <taxon>Evosea</taxon>
        <taxon>Eumycetozoa</taxon>
        <taxon>Dictyostelia</taxon>
        <taxon>Acytosteliales</taxon>
        <taxon>Acytosteliaceae</taxon>
        <taxon>Heterostelium</taxon>
    </lineage>
</organism>
<feature type="compositionally biased region" description="Low complexity" evidence="6">
    <location>
        <begin position="256"/>
        <end position="288"/>
    </location>
</feature>
<dbReference type="InterPro" id="IPR016024">
    <property type="entry name" value="ARM-type_fold"/>
</dbReference>
<keyword evidence="4" id="KW-0539">Nucleus</keyword>
<evidence type="ECO:0000256" key="5">
    <source>
        <dbReference type="ARBA" id="ARBA00023306"/>
    </source>
</evidence>
<dbReference type="STRING" id="670386.D3AYX1"/>
<dbReference type="Pfam" id="PF20168">
    <property type="entry name" value="PDS5"/>
    <property type="match status" value="1"/>
</dbReference>
<comment type="caution">
    <text evidence="7">The sequence shown here is derived from an EMBL/GenBank/DDBJ whole genome shotgun (WGS) entry which is preliminary data.</text>
</comment>
<sequence length="1023" mass="117357">MGPKRGKQVKNNSRKKKAEEESENESDVNEEEVVQPEDEEMKEDVDDKKNKKNTPNKKQKTSATSSVVPTSPSTGRPKRAAAVAAATKKAKLQPDTEPSDDESDNEQTPSESEEVASSSEDEETNNSKRKKTTTKKPTSPAKKKPAANKKKQPTSPAKKKPAAAAKSKKVEPEEEQEEEEEEEEQPKKNVKGKGTKQQPQPPKPKPQATKKRKANVRTTESDEDEEINYDEEEEEEQEEIEMEFKKPTTPTKKKPAAAAAAKASSSQSQSSRKKSGTQSQSSQTPKSKLISFEPSKLKKAFNLKKLNVDRLNDEEYLKPEQPVDKLIKRLTELFKAYVREMVGGSSESELKSRKNEIILHLHKYHRTFLEENGIFDLAIDLLNPDAKIRKQCVVIVSHLFSSEPHLDEVYSDLFVRFLKRFLDTEKRIRMIMLEFANIYPVDSTYSDIVLDYLIFRLKDTEADIRAMTIQPVCEYIIKRTKLLTPKMLKNFYDRVRDKDSNVRKRAVVTLSKVWKALREKNGPIEDWPAHLTECFDCIPNVLFSCLSLHDDDRFRLEVAVDTILLECYEAPNERTEKFMEIYSYLDNKSKEYLFSYLERKRVVLKEFLQLVEVYEESPDDKKLIEKHIGYVDNFIPRYSNENTKTLLKQLLQPSNKKTLALLKDISDHNTSPQEQYKIKVAILEKASKSEGVFSEFIKYFAFLLNYTFISKYTLEFILESVVNDLPDPGSSTFDEKRYLKEKKKTSDDLNNSIEILLRVSKISPILFESNADKLINLLFHSKTISDNFVEIINNVVDYLPKLSKSPLKKLQTALTHLCQIGEPKIVKKSFRILVKLTLNKEELSKIISDLAEQLVSTLEKPKNVIATLTCLGLIARDHHTLIDSEMYELIEIFVYKGVMTGKSKVEVNLKEQWRHLDVQYSKEVLLKLYGIYYLGNYLRGLPSKLVTRKTYELATVATHRHTATPILPQTRQVGATQPYSAAFHGGVWTDRATAKQSCQHGQEAGVFDHQDEAYDDRASQFYH</sequence>
<dbReference type="AlphaFoldDB" id="D3AYX1"/>
<keyword evidence="2" id="KW-0132">Cell division</keyword>
<dbReference type="Proteomes" id="UP000001396">
    <property type="component" value="Unassembled WGS sequence"/>
</dbReference>
<dbReference type="InterPro" id="IPR039776">
    <property type="entry name" value="Pds5"/>
</dbReference>
<proteinExistence type="predicted"/>
<dbReference type="GO" id="GO:0007064">
    <property type="term" value="P:mitotic sister chromatid cohesion"/>
    <property type="evidence" value="ECO:0007669"/>
    <property type="project" value="InterPro"/>
</dbReference>
<dbReference type="GO" id="GO:0006281">
    <property type="term" value="P:DNA repair"/>
    <property type="evidence" value="ECO:0007669"/>
    <property type="project" value="TreeGrafter"/>
</dbReference>
<feature type="region of interest" description="Disordered" evidence="6">
    <location>
        <begin position="1"/>
        <end position="291"/>
    </location>
</feature>
<dbReference type="RefSeq" id="XP_020437768.1">
    <property type="nucleotide sequence ID" value="XM_020571910.1"/>
</dbReference>
<comment type="subcellular location">
    <subcellularLocation>
        <location evidence="1">Nucleus</location>
    </subcellularLocation>
</comment>
<dbReference type="PANTHER" id="PTHR12663">
    <property type="entry name" value="ANDROGEN INDUCED INHIBITOR OF PROLIFERATION AS3 / PDS5-RELATED"/>
    <property type="match status" value="1"/>
</dbReference>
<dbReference type="GeneID" id="31356421"/>
<feature type="compositionally biased region" description="Acidic residues" evidence="6">
    <location>
        <begin position="172"/>
        <end position="184"/>
    </location>
</feature>
<evidence type="ECO:0000313" key="8">
    <source>
        <dbReference type="Proteomes" id="UP000001396"/>
    </source>
</evidence>
<dbReference type="EMBL" id="ADBJ01000004">
    <property type="protein sequence ID" value="EFA85661.1"/>
    <property type="molecule type" value="Genomic_DNA"/>
</dbReference>